<comment type="caution">
    <text evidence="1">The sequence shown here is derived from an EMBL/GenBank/DDBJ whole genome shotgun (WGS) entry which is preliminary data.</text>
</comment>
<reference evidence="1 2" key="1">
    <citation type="submission" date="2015-12" db="EMBL/GenBank/DDBJ databases">
        <title>Draft genome sequence of Moniliophthora roreri, the causal agent of frosty pod rot of cacao.</title>
        <authorList>
            <person name="Aime M.C."/>
            <person name="Diaz-Valderrama J.R."/>
            <person name="Kijpornyongpan T."/>
            <person name="Phillips-Mora W."/>
        </authorList>
    </citation>
    <scope>NUCLEOTIDE SEQUENCE [LARGE SCALE GENOMIC DNA]</scope>
    <source>
        <strain evidence="1 2">MCA 2952</strain>
    </source>
</reference>
<proteinExistence type="predicted"/>
<dbReference type="EMBL" id="LATX01001962">
    <property type="protein sequence ID" value="KTB35894.1"/>
    <property type="molecule type" value="Genomic_DNA"/>
</dbReference>
<organism evidence="1 2">
    <name type="scientific">Moniliophthora roreri</name>
    <name type="common">Frosty pod rot fungus</name>
    <name type="synonym">Monilia roreri</name>
    <dbReference type="NCBI Taxonomy" id="221103"/>
    <lineage>
        <taxon>Eukaryota</taxon>
        <taxon>Fungi</taxon>
        <taxon>Dikarya</taxon>
        <taxon>Basidiomycota</taxon>
        <taxon>Agaricomycotina</taxon>
        <taxon>Agaricomycetes</taxon>
        <taxon>Agaricomycetidae</taxon>
        <taxon>Agaricales</taxon>
        <taxon>Marasmiineae</taxon>
        <taxon>Marasmiaceae</taxon>
        <taxon>Moniliophthora</taxon>
    </lineage>
</organism>
<sequence length="24" mass="2831">MIKSVHNGWAVFQVRLHRSPQPSR</sequence>
<evidence type="ECO:0000313" key="2">
    <source>
        <dbReference type="Proteomes" id="UP000054988"/>
    </source>
</evidence>
<dbReference type="AlphaFoldDB" id="A0A0W0FHY0"/>
<accession>A0A0W0FHY0</accession>
<evidence type="ECO:0000313" key="1">
    <source>
        <dbReference type="EMBL" id="KTB35894.1"/>
    </source>
</evidence>
<dbReference type="Proteomes" id="UP000054988">
    <property type="component" value="Unassembled WGS sequence"/>
</dbReference>
<gene>
    <name evidence="1" type="ORF">WG66_11524</name>
</gene>
<protein>
    <submittedName>
        <fullName evidence="1">Uncharacterized protein</fullName>
    </submittedName>
</protein>
<name>A0A0W0FHY0_MONRR</name>